<reference evidence="2 3" key="1">
    <citation type="submission" date="2017-08" db="EMBL/GenBank/DDBJ databases">
        <title>Infants hospitalized years apart are colonized by the same room-sourced microbial strains.</title>
        <authorList>
            <person name="Brooks B."/>
            <person name="Olm M.R."/>
            <person name="Firek B.A."/>
            <person name="Baker R."/>
            <person name="Thomas B.C."/>
            <person name="Morowitz M.J."/>
            <person name="Banfield J.F."/>
        </authorList>
    </citation>
    <scope>NUCLEOTIDE SEQUENCE [LARGE SCALE GENOMIC DNA]</scope>
    <source>
        <strain evidence="2">S2_005_003_R2_43</strain>
    </source>
</reference>
<protein>
    <recommendedName>
        <fullName evidence="4">Copper chaperone PCu(A)C</fullName>
    </recommendedName>
</protein>
<dbReference type="EMBL" id="QFPN01000001">
    <property type="protein sequence ID" value="PZQ19362.1"/>
    <property type="molecule type" value="Genomic_DNA"/>
</dbReference>
<dbReference type="Gene3D" id="2.60.40.1890">
    <property type="entry name" value="PCu(A)C copper chaperone"/>
    <property type="match status" value="1"/>
</dbReference>
<dbReference type="Pfam" id="PF04314">
    <property type="entry name" value="PCuAC"/>
    <property type="match status" value="1"/>
</dbReference>
<accession>A0A2W5KQG8</accession>
<dbReference type="InterPro" id="IPR007410">
    <property type="entry name" value="LpqE-like"/>
</dbReference>
<dbReference type="Proteomes" id="UP000249577">
    <property type="component" value="Unassembled WGS sequence"/>
</dbReference>
<dbReference type="SUPFAM" id="SSF110087">
    <property type="entry name" value="DR1885-like metal-binding protein"/>
    <property type="match status" value="1"/>
</dbReference>
<name>A0A2W5KQG8_ANCNO</name>
<keyword evidence="1" id="KW-0732">Signal</keyword>
<gene>
    <name evidence="2" type="ORF">DI565_01665</name>
</gene>
<feature type="chain" id="PRO_5016176175" description="Copper chaperone PCu(A)C" evidence="1">
    <location>
        <begin position="24"/>
        <end position="165"/>
    </location>
</feature>
<sequence length="165" mass="17556">MSKRRFLAPLAAFALLMAPVAQAHEYTLGELMIGHPWSRATVPGVKVGGGYLTIMNHGSQPDRLVSVQVPFAERAEIHESSVEDGVAKMREIEGGVAIAPGATVAFEPGGKHLMFIGLKQPLTKGEKLKGELVFEKAGKVEVDFNVEAAGSKPAADAMDHSGHKM</sequence>
<feature type="signal peptide" evidence="1">
    <location>
        <begin position="1"/>
        <end position="23"/>
    </location>
</feature>
<dbReference type="AlphaFoldDB" id="A0A2W5KQG8"/>
<dbReference type="PANTHER" id="PTHR36302:SF1">
    <property type="entry name" value="COPPER CHAPERONE PCU(A)C"/>
    <property type="match status" value="1"/>
</dbReference>
<proteinExistence type="predicted"/>
<evidence type="ECO:0000313" key="3">
    <source>
        <dbReference type="Proteomes" id="UP000249577"/>
    </source>
</evidence>
<evidence type="ECO:0008006" key="4">
    <source>
        <dbReference type="Google" id="ProtNLM"/>
    </source>
</evidence>
<comment type="caution">
    <text evidence="2">The sequence shown here is derived from an EMBL/GenBank/DDBJ whole genome shotgun (WGS) entry which is preliminary data.</text>
</comment>
<evidence type="ECO:0000313" key="2">
    <source>
        <dbReference type="EMBL" id="PZQ19362.1"/>
    </source>
</evidence>
<evidence type="ECO:0000256" key="1">
    <source>
        <dbReference type="SAM" id="SignalP"/>
    </source>
</evidence>
<organism evidence="2 3">
    <name type="scientific">Ancylobacter novellus</name>
    <name type="common">Thiobacillus novellus</name>
    <dbReference type="NCBI Taxonomy" id="921"/>
    <lineage>
        <taxon>Bacteria</taxon>
        <taxon>Pseudomonadati</taxon>
        <taxon>Pseudomonadota</taxon>
        <taxon>Alphaproteobacteria</taxon>
        <taxon>Hyphomicrobiales</taxon>
        <taxon>Xanthobacteraceae</taxon>
        <taxon>Ancylobacter</taxon>
    </lineage>
</organism>
<dbReference type="PANTHER" id="PTHR36302">
    <property type="entry name" value="BLR7088 PROTEIN"/>
    <property type="match status" value="1"/>
</dbReference>
<dbReference type="InterPro" id="IPR058248">
    <property type="entry name" value="Lxx211020-like"/>
</dbReference>
<dbReference type="InterPro" id="IPR036182">
    <property type="entry name" value="PCuAC_sf"/>
</dbReference>